<keyword evidence="2" id="KW-1185">Reference proteome</keyword>
<dbReference type="EMBL" id="JACAZI010000026">
    <property type="protein sequence ID" value="KAF7334562.1"/>
    <property type="molecule type" value="Genomic_DNA"/>
</dbReference>
<dbReference type="OrthoDB" id="3139566at2759"/>
<accession>A0A8H6X4Y6</accession>
<evidence type="ECO:0000313" key="2">
    <source>
        <dbReference type="Proteomes" id="UP000620124"/>
    </source>
</evidence>
<gene>
    <name evidence="1" type="ORF">MVEN_02286100</name>
</gene>
<comment type="caution">
    <text evidence="1">The sequence shown here is derived from an EMBL/GenBank/DDBJ whole genome shotgun (WGS) entry which is preliminary data.</text>
</comment>
<organism evidence="1 2">
    <name type="scientific">Mycena venus</name>
    <dbReference type="NCBI Taxonomy" id="2733690"/>
    <lineage>
        <taxon>Eukaryota</taxon>
        <taxon>Fungi</taxon>
        <taxon>Dikarya</taxon>
        <taxon>Basidiomycota</taxon>
        <taxon>Agaricomycotina</taxon>
        <taxon>Agaricomycetes</taxon>
        <taxon>Agaricomycetidae</taxon>
        <taxon>Agaricales</taxon>
        <taxon>Marasmiineae</taxon>
        <taxon>Mycenaceae</taxon>
        <taxon>Mycena</taxon>
    </lineage>
</organism>
<reference evidence="1" key="1">
    <citation type="submission" date="2020-05" db="EMBL/GenBank/DDBJ databases">
        <title>Mycena genomes resolve the evolution of fungal bioluminescence.</title>
        <authorList>
            <person name="Tsai I.J."/>
        </authorList>
    </citation>
    <scope>NUCLEOTIDE SEQUENCE</scope>
    <source>
        <strain evidence="1">CCC161011</strain>
    </source>
</reference>
<sequence length="242" mass="27933">MQDDIYISLAPVDKLLETILPHRARWEHIKLVLPLSHLPDVKGPMPQLRELDLRLPHLEEAETVHVSALRDVPRLSAATLDFTPPTNFLPWSQLTSLTLVATEPYQCTPILTQTVNLVYCKLVIYGDDASQPDIHLPFLECLVLVHFGQDEDPPTQFLNVFVLPALRRLQIPERFFRDVLFWSLSELVSKSGCKLREVCITGRMTGEDVWRRDFASIKFSFNEDLIDWYSDEKQDAFHCVCY</sequence>
<dbReference type="SUPFAM" id="SSF52047">
    <property type="entry name" value="RNI-like"/>
    <property type="match status" value="1"/>
</dbReference>
<name>A0A8H6X4Y6_9AGAR</name>
<protein>
    <submittedName>
        <fullName evidence="1">F-box domain-containing protein</fullName>
    </submittedName>
</protein>
<proteinExistence type="predicted"/>
<dbReference type="AlphaFoldDB" id="A0A8H6X4Y6"/>
<dbReference type="Proteomes" id="UP000620124">
    <property type="component" value="Unassembled WGS sequence"/>
</dbReference>
<evidence type="ECO:0000313" key="1">
    <source>
        <dbReference type="EMBL" id="KAF7334562.1"/>
    </source>
</evidence>